<feature type="binding site" evidence="11">
    <location>
        <position position="117"/>
    </location>
    <ligand>
        <name>[4Fe-4S] cluster</name>
        <dbReference type="ChEBI" id="CHEBI:49883"/>
        <note>4Fe-4S-S-AdoMet</note>
    </ligand>
</feature>
<evidence type="ECO:0000256" key="12">
    <source>
        <dbReference type="PIRSR" id="PIRSR603739-50"/>
    </source>
</evidence>
<evidence type="ECO:0000256" key="10">
    <source>
        <dbReference type="ARBA" id="ARBA00023235"/>
    </source>
</evidence>
<keyword evidence="9 11" id="KW-0411">Iron-sulfur</keyword>
<feature type="domain" description="Radical SAM core" evidence="13">
    <location>
        <begin position="96"/>
        <end position="308"/>
    </location>
</feature>
<accession>A0A6N6VQ04</accession>
<dbReference type="Pfam" id="PF12544">
    <property type="entry name" value="LAM_C"/>
    <property type="match status" value="1"/>
</dbReference>
<comment type="cofactor">
    <cofactor evidence="2">
        <name>[4Fe-4S] cluster</name>
        <dbReference type="ChEBI" id="CHEBI:49883"/>
    </cofactor>
</comment>
<evidence type="ECO:0000256" key="4">
    <source>
        <dbReference type="ARBA" id="ARBA00022485"/>
    </source>
</evidence>
<feature type="binding site" evidence="11">
    <location>
        <position position="114"/>
    </location>
    <ligand>
        <name>[4Fe-4S] cluster</name>
        <dbReference type="ChEBI" id="CHEBI:49883"/>
        <note>4Fe-4S-S-AdoMet</note>
    </ligand>
</feature>
<dbReference type="PANTHER" id="PTHR30538">
    <property type="entry name" value="LYSINE 2,3-AMINOMUTASE-RELATED"/>
    <property type="match status" value="1"/>
</dbReference>
<gene>
    <name evidence="14" type="ORF">GCL60_15475</name>
</gene>
<comment type="cofactor">
    <cofactor evidence="1 12">
        <name>pyridoxal 5'-phosphate</name>
        <dbReference type="ChEBI" id="CHEBI:597326"/>
    </cofactor>
</comment>
<keyword evidence="6 11" id="KW-0479">Metal-binding</keyword>
<evidence type="ECO:0000256" key="1">
    <source>
        <dbReference type="ARBA" id="ARBA00001933"/>
    </source>
</evidence>
<dbReference type="GO" id="GO:0016853">
    <property type="term" value="F:isomerase activity"/>
    <property type="evidence" value="ECO:0007669"/>
    <property type="project" value="UniProtKB-KW"/>
</dbReference>
<dbReference type="Pfam" id="PF04055">
    <property type="entry name" value="Radical_SAM"/>
    <property type="match status" value="1"/>
</dbReference>
<evidence type="ECO:0000256" key="7">
    <source>
        <dbReference type="ARBA" id="ARBA00022898"/>
    </source>
</evidence>
<dbReference type="PIRSF" id="PIRSF004911">
    <property type="entry name" value="DUF160"/>
    <property type="match status" value="1"/>
</dbReference>
<dbReference type="SFLD" id="SFLDG01070">
    <property type="entry name" value="PLP-dependent"/>
    <property type="match status" value="1"/>
</dbReference>
<evidence type="ECO:0000259" key="13">
    <source>
        <dbReference type="PROSITE" id="PS51918"/>
    </source>
</evidence>
<evidence type="ECO:0000256" key="6">
    <source>
        <dbReference type="ARBA" id="ARBA00022723"/>
    </source>
</evidence>
<organism evidence="14 15">
    <name type="scientific">Silvanigrella paludirubra</name>
    <dbReference type="NCBI Taxonomy" id="2499159"/>
    <lineage>
        <taxon>Bacteria</taxon>
        <taxon>Pseudomonadati</taxon>
        <taxon>Bdellovibrionota</taxon>
        <taxon>Oligoflexia</taxon>
        <taxon>Silvanigrellales</taxon>
        <taxon>Silvanigrellaceae</taxon>
        <taxon>Silvanigrella</taxon>
    </lineage>
</organism>
<dbReference type="NCBIfam" id="TIGR00238">
    <property type="entry name" value="KamA family radical SAM protein"/>
    <property type="match status" value="1"/>
</dbReference>
<keyword evidence="5" id="KW-0949">S-adenosyl-L-methionine</keyword>
<evidence type="ECO:0000313" key="15">
    <source>
        <dbReference type="Proteomes" id="UP000437748"/>
    </source>
</evidence>
<keyword evidence="8" id="KW-0408">Iron</keyword>
<dbReference type="InterPro" id="IPR058240">
    <property type="entry name" value="rSAM_sf"/>
</dbReference>
<comment type="similarity">
    <text evidence="3">Belongs to the radical SAM superfamily. KamA family.</text>
</comment>
<dbReference type="InterPro" id="IPR003739">
    <property type="entry name" value="Lys_aminomutase/Glu_NH3_mut"/>
</dbReference>
<dbReference type="Proteomes" id="UP000437748">
    <property type="component" value="Unassembled WGS sequence"/>
</dbReference>
<dbReference type="AlphaFoldDB" id="A0A6N6VQ04"/>
<reference evidence="14 15" key="1">
    <citation type="submission" date="2019-10" db="EMBL/GenBank/DDBJ databases">
        <title>New species of Slilvanegrellaceae.</title>
        <authorList>
            <person name="Pitt A."/>
            <person name="Hahn M.W."/>
        </authorList>
    </citation>
    <scope>NUCLEOTIDE SEQUENCE [LARGE SCALE GENOMIC DNA]</scope>
    <source>
        <strain evidence="14 15">SP-Ram-0.45-NSY-1</strain>
    </source>
</reference>
<dbReference type="PANTHER" id="PTHR30538:SF1">
    <property type="entry name" value="L-LYSINE 2,3-AMINOMUTASE"/>
    <property type="match status" value="1"/>
</dbReference>
<evidence type="ECO:0000313" key="14">
    <source>
        <dbReference type="EMBL" id="KAB8036523.1"/>
    </source>
</evidence>
<dbReference type="GO" id="GO:0046872">
    <property type="term" value="F:metal ion binding"/>
    <property type="evidence" value="ECO:0007669"/>
    <property type="project" value="UniProtKB-KW"/>
</dbReference>
<sequence length="355" mass="40742">MKMENNWARDLSKGIIDLETLNKHDLIDKNQIDQLKLVKDNFDIRVPNLFLNEIKNNNKELAKQFIPSTNELLFFPEELEDPIGDERWTPVKGITHRYPDRVLLKVTYMCASYCRFCFRRYKVSNSENNLTHENFEEAIQYIKANSNIWEVILTGGDPLTLTDKALNNLLEQLKEISHLKVIRIHTRIPSVLPSRVTQNLIDLLKNTNKSIWIAAHINSVSEFTNECKNAISLLVRNGIPVLLQSVILKDINDTEEKLVSLLKTAVENNIKPYYIHYPDLAKGTEHFRIPLKQAIHLLKSLRGKISGLCIPEFIIDIPGGNGKIAVNPNSAIELENNQWKFESPLNGSQIIVKYP</sequence>
<evidence type="ECO:0000256" key="5">
    <source>
        <dbReference type="ARBA" id="ARBA00022691"/>
    </source>
</evidence>
<name>A0A6N6VQ04_9BACT</name>
<dbReference type="EMBL" id="WFLM01000006">
    <property type="protein sequence ID" value="KAB8036523.1"/>
    <property type="molecule type" value="Genomic_DNA"/>
</dbReference>
<dbReference type="CDD" id="cd01335">
    <property type="entry name" value="Radical_SAM"/>
    <property type="match status" value="1"/>
</dbReference>
<dbReference type="OrthoDB" id="9770937at2"/>
<dbReference type="GO" id="GO:0051539">
    <property type="term" value="F:4 iron, 4 sulfur cluster binding"/>
    <property type="evidence" value="ECO:0007669"/>
    <property type="project" value="UniProtKB-KW"/>
</dbReference>
<dbReference type="InterPro" id="IPR013785">
    <property type="entry name" value="Aldolase_TIM"/>
</dbReference>
<keyword evidence="4 11" id="KW-0004">4Fe-4S</keyword>
<dbReference type="PROSITE" id="PS51918">
    <property type="entry name" value="RADICAL_SAM"/>
    <property type="match status" value="1"/>
</dbReference>
<evidence type="ECO:0000256" key="3">
    <source>
        <dbReference type="ARBA" id="ARBA00008703"/>
    </source>
</evidence>
<keyword evidence="7 12" id="KW-0663">Pyridoxal phosphate</keyword>
<keyword evidence="15" id="KW-1185">Reference proteome</keyword>
<dbReference type="InterPro" id="IPR007197">
    <property type="entry name" value="rSAM"/>
</dbReference>
<dbReference type="InterPro" id="IPR025895">
    <property type="entry name" value="LAM_C_dom"/>
</dbReference>
<evidence type="ECO:0000256" key="2">
    <source>
        <dbReference type="ARBA" id="ARBA00001966"/>
    </source>
</evidence>
<dbReference type="SFLD" id="SFLDS00029">
    <property type="entry name" value="Radical_SAM"/>
    <property type="match status" value="1"/>
</dbReference>
<proteinExistence type="inferred from homology"/>
<evidence type="ECO:0000256" key="11">
    <source>
        <dbReference type="PIRSR" id="PIRSR004911-1"/>
    </source>
</evidence>
<protein>
    <submittedName>
        <fullName evidence="14">KamA family radical SAM protein</fullName>
    </submittedName>
</protein>
<dbReference type="Gene3D" id="3.20.20.70">
    <property type="entry name" value="Aldolase class I"/>
    <property type="match status" value="1"/>
</dbReference>
<keyword evidence="10" id="KW-0413">Isomerase</keyword>
<feature type="binding site" evidence="11">
    <location>
        <position position="110"/>
    </location>
    <ligand>
        <name>[4Fe-4S] cluster</name>
        <dbReference type="ChEBI" id="CHEBI:49883"/>
        <note>4Fe-4S-S-AdoMet</note>
    </ligand>
</feature>
<comment type="caution">
    <text evidence="14">The sequence shown here is derived from an EMBL/GenBank/DDBJ whole genome shotgun (WGS) entry which is preliminary data.</text>
</comment>
<evidence type="ECO:0000256" key="8">
    <source>
        <dbReference type="ARBA" id="ARBA00023004"/>
    </source>
</evidence>
<dbReference type="SUPFAM" id="SSF102114">
    <property type="entry name" value="Radical SAM enzymes"/>
    <property type="match status" value="1"/>
</dbReference>
<dbReference type="RefSeq" id="WP_153421650.1">
    <property type="nucleotide sequence ID" value="NZ_WFLM01000006.1"/>
</dbReference>
<feature type="modified residue" description="N6-(pyridoxal phosphate)lysine" evidence="12">
    <location>
        <position position="323"/>
    </location>
</feature>
<evidence type="ECO:0000256" key="9">
    <source>
        <dbReference type="ARBA" id="ARBA00023014"/>
    </source>
</evidence>